<comment type="caution">
    <text evidence="3">The sequence shown here is derived from an EMBL/GenBank/DDBJ whole genome shotgun (WGS) entry which is preliminary data.</text>
</comment>
<feature type="chain" id="PRO_5019462827" evidence="2">
    <location>
        <begin position="22"/>
        <end position="170"/>
    </location>
</feature>
<evidence type="ECO:0000313" key="3">
    <source>
        <dbReference type="EMBL" id="EAA7255284.1"/>
    </source>
</evidence>
<dbReference type="Pfam" id="PF09676">
    <property type="entry name" value="TraV"/>
    <property type="match status" value="1"/>
</dbReference>
<dbReference type="Proteomes" id="UP000839682">
    <property type="component" value="Unassembled WGS sequence"/>
</dbReference>
<feature type="region of interest" description="Disordered" evidence="1">
    <location>
        <begin position="78"/>
        <end position="126"/>
    </location>
</feature>
<feature type="compositionally biased region" description="Polar residues" evidence="1">
    <location>
        <begin position="91"/>
        <end position="106"/>
    </location>
</feature>
<dbReference type="EMBL" id="AAACIV010000026">
    <property type="protein sequence ID" value="EAA7255284.1"/>
    <property type="molecule type" value="Genomic_DNA"/>
</dbReference>
<dbReference type="NCBIfam" id="TIGR02747">
    <property type="entry name" value="TraV"/>
    <property type="match status" value="1"/>
</dbReference>
<evidence type="ECO:0000256" key="1">
    <source>
        <dbReference type="SAM" id="MobiDB-lite"/>
    </source>
</evidence>
<organism evidence="3">
    <name type="scientific">Salmonella enterica I</name>
    <dbReference type="NCBI Taxonomy" id="59201"/>
    <lineage>
        <taxon>Bacteria</taxon>
        <taxon>Pseudomonadati</taxon>
        <taxon>Pseudomonadota</taxon>
        <taxon>Gammaproteobacteria</taxon>
        <taxon>Enterobacterales</taxon>
        <taxon>Enterobacteriaceae</taxon>
        <taxon>Salmonella</taxon>
    </lineage>
</organism>
<dbReference type="InterPro" id="IPR014118">
    <property type="entry name" value="T4SS_TraV"/>
</dbReference>
<protein>
    <submittedName>
        <fullName evidence="3">Type IV conjugative transfer system protein TraV</fullName>
    </submittedName>
</protein>
<sequence length="170" mass="18229">MNILYLTPVALALLLSGCAGMKSEFDCNATASNSCMTMDEANNKARSATERSEATKQLPLPRLAASASQPLTRTVPFAVKTPAGVPDSVASPASSRISGNTATGSRTVPDGDSTRQKSQRTAQEPVRLQATTARMWIAAWTDEQDVWHQPSLVAFEVTPSRWLHQQGDKG</sequence>
<dbReference type="AlphaFoldDB" id="A0A3V2NZE9"/>
<gene>
    <name evidence="3" type="primary">traV</name>
    <name evidence="3" type="ORF">DSF98_21845</name>
</gene>
<keyword evidence="2" id="KW-0732">Signal</keyword>
<name>A0A3V2NZE9_SALET</name>
<accession>A0A3V2NZE9</accession>
<evidence type="ECO:0000256" key="2">
    <source>
        <dbReference type="SAM" id="SignalP"/>
    </source>
</evidence>
<proteinExistence type="predicted"/>
<feature type="signal peptide" evidence="2">
    <location>
        <begin position="1"/>
        <end position="21"/>
    </location>
</feature>
<reference evidence="3" key="1">
    <citation type="submission" date="2018-07" db="EMBL/GenBank/DDBJ databases">
        <authorList>
            <person name="Ashton P.M."/>
            <person name="Dallman T."/>
            <person name="Nair S."/>
            <person name="De Pinna E."/>
            <person name="Peters T."/>
            <person name="Grant K."/>
        </authorList>
    </citation>
    <scope>NUCLEOTIDE SEQUENCE [LARGE SCALE GENOMIC DNA]</scope>
    <source>
        <strain evidence="3">440016</strain>
    </source>
</reference>